<dbReference type="PANTHER" id="PTHR43084:SF7">
    <property type="entry name" value="BETA-LACTAMASE DOMAIN PROTEIN"/>
    <property type="match status" value="1"/>
</dbReference>
<gene>
    <name evidence="2" type="ORF">HNR53_002951</name>
</gene>
<proteinExistence type="predicted"/>
<dbReference type="SUPFAM" id="SSF52821">
    <property type="entry name" value="Rhodanese/Cell cycle control phosphatase"/>
    <property type="match status" value="1"/>
</dbReference>
<dbReference type="Pfam" id="PF00581">
    <property type="entry name" value="Rhodanese"/>
    <property type="match status" value="1"/>
</dbReference>
<evidence type="ECO:0000313" key="2">
    <source>
        <dbReference type="EMBL" id="MBB6446294.1"/>
    </source>
</evidence>
<dbReference type="CDD" id="cd07724">
    <property type="entry name" value="POD-like_MBL-fold"/>
    <property type="match status" value="1"/>
</dbReference>
<dbReference type="Gene3D" id="3.60.15.10">
    <property type="entry name" value="Ribonuclease Z/Hydroxyacylglutathione hydrolase-like"/>
    <property type="match status" value="1"/>
</dbReference>
<name>A0A7X0LXC9_9BACI</name>
<dbReference type="AlphaFoldDB" id="A0A7X0LXC9"/>
<dbReference type="InterPro" id="IPR001279">
    <property type="entry name" value="Metallo-B-lactamas"/>
</dbReference>
<dbReference type="InterPro" id="IPR036866">
    <property type="entry name" value="RibonucZ/Hydroxyglut_hydro"/>
</dbReference>
<dbReference type="GO" id="GO:0050313">
    <property type="term" value="F:sulfur dioxygenase activity"/>
    <property type="evidence" value="ECO:0007669"/>
    <property type="project" value="InterPro"/>
</dbReference>
<dbReference type="PANTHER" id="PTHR43084">
    <property type="entry name" value="PERSULFIDE DIOXYGENASE ETHE1"/>
    <property type="match status" value="1"/>
</dbReference>
<keyword evidence="3" id="KW-1185">Reference proteome</keyword>
<protein>
    <submittedName>
        <fullName evidence="2">Glyoxylase-like metal-dependent hydrolase (Beta-lactamase superfamily II)</fullName>
    </submittedName>
</protein>
<dbReference type="InterPro" id="IPR036873">
    <property type="entry name" value="Rhodanese-like_dom_sf"/>
</dbReference>
<dbReference type="GO" id="GO:0006749">
    <property type="term" value="P:glutathione metabolic process"/>
    <property type="evidence" value="ECO:0007669"/>
    <property type="project" value="InterPro"/>
</dbReference>
<sequence length="375" mass="41881">MTISINANQLKERMDAEEGVVIMDLRSALAYEKWHIEGKHADSRNMQFLKMKELGSAVTETIPLDKKIVTVCEQGHLAERAAKILEEFGYDVAYLSGGMQAWSEFYETVPVYINESVKLYQVIRHAKGCLSYLVASGNEAVIVDPSRHIDLYQKLAKALNVSLRHVVDTHLHADHISGGKVLADVTGANYWIAEEEMIHARKEYTPLPDKKKLPFGQGNLELISVKTPGHTGASTCLLIDDQYFLTGDTLFVNGLGRPDLKGRAKEMSEILFQTVNKILNLLDEDVNILPGHFAHPSEINEQGFIGESFAKIKAQTELLNVQDKEQFISTIMERLGDTPPNFERITQINQGKREADPSEQTQLEIGPNLCAVGNH</sequence>
<dbReference type="GO" id="GO:0016787">
    <property type="term" value="F:hydrolase activity"/>
    <property type="evidence" value="ECO:0007669"/>
    <property type="project" value="UniProtKB-KW"/>
</dbReference>
<dbReference type="Gene3D" id="3.40.250.10">
    <property type="entry name" value="Rhodanese-like domain"/>
    <property type="match status" value="1"/>
</dbReference>
<dbReference type="InterPro" id="IPR051682">
    <property type="entry name" value="Mito_Persulfide_Diox"/>
</dbReference>
<feature type="domain" description="Rhodanese" evidence="1">
    <location>
        <begin position="16"/>
        <end position="110"/>
    </location>
</feature>
<dbReference type="RefSeq" id="WP_184527151.1">
    <property type="nucleotide sequence ID" value="NZ_JACHGK010000010.1"/>
</dbReference>
<dbReference type="PROSITE" id="PS50206">
    <property type="entry name" value="RHODANESE_3"/>
    <property type="match status" value="1"/>
</dbReference>
<dbReference type="SUPFAM" id="SSF56281">
    <property type="entry name" value="Metallo-hydrolase/oxidoreductase"/>
    <property type="match status" value="1"/>
</dbReference>
<reference evidence="2 3" key="1">
    <citation type="submission" date="2020-08" db="EMBL/GenBank/DDBJ databases">
        <title>Genomic Encyclopedia of Type Strains, Phase IV (KMG-IV): sequencing the most valuable type-strain genomes for metagenomic binning, comparative biology and taxonomic classification.</title>
        <authorList>
            <person name="Goeker M."/>
        </authorList>
    </citation>
    <scope>NUCLEOTIDE SEQUENCE [LARGE SCALE GENOMIC DNA]</scope>
    <source>
        <strain evidence="2 3">DSM 5391</strain>
    </source>
</reference>
<organism evidence="2 3">
    <name type="scientific">Bacillus benzoevorans</name>
    <dbReference type="NCBI Taxonomy" id="1456"/>
    <lineage>
        <taxon>Bacteria</taxon>
        <taxon>Bacillati</taxon>
        <taxon>Bacillota</taxon>
        <taxon>Bacilli</taxon>
        <taxon>Bacillales</taxon>
        <taxon>Bacillaceae</taxon>
        <taxon>Bacillus</taxon>
    </lineage>
</organism>
<dbReference type="EMBL" id="JACHGK010000010">
    <property type="protein sequence ID" value="MBB6446294.1"/>
    <property type="molecule type" value="Genomic_DNA"/>
</dbReference>
<keyword evidence="2" id="KW-0378">Hydrolase</keyword>
<dbReference type="InterPro" id="IPR044528">
    <property type="entry name" value="POD-like_MBL-fold"/>
</dbReference>
<dbReference type="Proteomes" id="UP000531594">
    <property type="component" value="Unassembled WGS sequence"/>
</dbReference>
<dbReference type="SMART" id="SM00450">
    <property type="entry name" value="RHOD"/>
    <property type="match status" value="1"/>
</dbReference>
<dbReference type="InterPro" id="IPR001763">
    <property type="entry name" value="Rhodanese-like_dom"/>
</dbReference>
<dbReference type="GO" id="GO:0070813">
    <property type="term" value="P:hydrogen sulfide metabolic process"/>
    <property type="evidence" value="ECO:0007669"/>
    <property type="project" value="TreeGrafter"/>
</dbReference>
<dbReference type="CDD" id="cd00158">
    <property type="entry name" value="RHOD"/>
    <property type="match status" value="1"/>
</dbReference>
<comment type="caution">
    <text evidence="2">The sequence shown here is derived from an EMBL/GenBank/DDBJ whole genome shotgun (WGS) entry which is preliminary data.</text>
</comment>
<dbReference type="Pfam" id="PF00753">
    <property type="entry name" value="Lactamase_B"/>
    <property type="match status" value="1"/>
</dbReference>
<evidence type="ECO:0000313" key="3">
    <source>
        <dbReference type="Proteomes" id="UP000531594"/>
    </source>
</evidence>
<evidence type="ECO:0000259" key="1">
    <source>
        <dbReference type="PROSITE" id="PS50206"/>
    </source>
</evidence>
<accession>A0A7X0LXC9</accession>
<dbReference type="SMART" id="SM00849">
    <property type="entry name" value="Lactamase_B"/>
    <property type="match status" value="1"/>
</dbReference>